<protein>
    <submittedName>
        <fullName evidence="2">ROK family protein</fullName>
    </submittedName>
</protein>
<sequence length="291" mass="31365">MALAVFDIGGTAVKYGIWSDDQIEQQDKFQTPDNWEQMKVELSRIFNALQEKTTEKFSGAAFSCPGAVDSEAGVINGFSAVPYIHNIPIQTELSELLGVPVSIENDANCAALAEVAYGAARDVDNALFIVIGSGIGGAVIINKELIKGKNLFGGEFGFMLLEGDASFSDLASPVRAARLYTEELGLPKGTISGKELFTRAEEGEPIAVRYVENLKNNLARGIHTLLVALNPEKVVIGGAISARKELIPEVTERIHHLLKKTNATDVEVNVVPCQYNNDANLMGAVVAFDKR</sequence>
<dbReference type="KEGG" id="jpo:G7058_09495"/>
<comment type="similarity">
    <text evidence="1">Belongs to the ROK (NagC/XylR) family.</text>
</comment>
<evidence type="ECO:0000313" key="2">
    <source>
        <dbReference type="EMBL" id="QIK52253.1"/>
    </source>
</evidence>
<gene>
    <name evidence="2" type="ORF">G7058_09495</name>
</gene>
<dbReference type="EMBL" id="CP049889">
    <property type="protein sequence ID" value="QIK52253.1"/>
    <property type="molecule type" value="Genomic_DNA"/>
</dbReference>
<dbReference type="Proteomes" id="UP000501830">
    <property type="component" value="Chromosome"/>
</dbReference>
<dbReference type="InterPro" id="IPR043129">
    <property type="entry name" value="ATPase_NBD"/>
</dbReference>
<dbReference type="SUPFAM" id="SSF53067">
    <property type="entry name" value="Actin-like ATPase domain"/>
    <property type="match status" value="1"/>
</dbReference>
<dbReference type="InterPro" id="IPR000600">
    <property type="entry name" value="ROK"/>
</dbReference>
<dbReference type="Pfam" id="PF00480">
    <property type="entry name" value="ROK"/>
    <property type="match status" value="1"/>
</dbReference>
<reference evidence="2 3" key="1">
    <citation type="journal article" date="2017" name="Int. J. Syst. Evol. Microbiol.">
        <title>Jeotgalibaca porci sp. nov. and Jeotgalibaca arthritidis sp. nov., isolated from pigs, and emended description of the genus Jeotgalibaca.</title>
        <authorList>
            <person name="Zamora L."/>
            <person name="Perez-Sancho M."/>
            <person name="Dominguez L."/>
            <person name="Fernandez-Garayzabal J.F."/>
            <person name="Vela A.I."/>
        </authorList>
    </citation>
    <scope>NUCLEOTIDE SEQUENCE [LARGE SCALE GENOMIC DNA]</scope>
    <source>
        <strain evidence="2 3">CCUG 69148</strain>
    </source>
</reference>
<dbReference type="AlphaFoldDB" id="A0A6G7WJ02"/>
<accession>A0A6G7WJ02</accession>
<dbReference type="RefSeq" id="WP_166063318.1">
    <property type="nucleotide sequence ID" value="NZ_CP049889.1"/>
</dbReference>
<organism evidence="2 3">
    <name type="scientific">Jeotgalibaca porci</name>
    <dbReference type="NCBI Taxonomy" id="1868793"/>
    <lineage>
        <taxon>Bacteria</taxon>
        <taxon>Bacillati</taxon>
        <taxon>Bacillota</taxon>
        <taxon>Bacilli</taxon>
        <taxon>Lactobacillales</taxon>
        <taxon>Carnobacteriaceae</taxon>
        <taxon>Jeotgalibaca</taxon>
    </lineage>
</organism>
<name>A0A6G7WJ02_9LACT</name>
<evidence type="ECO:0000313" key="3">
    <source>
        <dbReference type="Proteomes" id="UP000501830"/>
    </source>
</evidence>
<keyword evidence="3" id="KW-1185">Reference proteome</keyword>
<dbReference type="CDD" id="cd24152">
    <property type="entry name" value="ASKHA_NBD_ROK-like"/>
    <property type="match status" value="1"/>
</dbReference>
<dbReference type="PANTHER" id="PTHR18964:SF170">
    <property type="entry name" value="SUGAR KINASE"/>
    <property type="match status" value="1"/>
</dbReference>
<dbReference type="GeneID" id="94553518"/>
<dbReference type="Gene3D" id="3.30.420.40">
    <property type="match status" value="2"/>
</dbReference>
<evidence type="ECO:0000256" key="1">
    <source>
        <dbReference type="ARBA" id="ARBA00006479"/>
    </source>
</evidence>
<proteinExistence type="inferred from homology"/>
<dbReference type="PANTHER" id="PTHR18964">
    <property type="entry name" value="ROK (REPRESSOR, ORF, KINASE) FAMILY"/>
    <property type="match status" value="1"/>
</dbReference>